<evidence type="ECO:0000256" key="1">
    <source>
        <dbReference type="SAM" id="MobiDB-lite"/>
    </source>
</evidence>
<organism evidence="2 3">
    <name type="scientific">Tanacetum coccineum</name>
    <dbReference type="NCBI Taxonomy" id="301880"/>
    <lineage>
        <taxon>Eukaryota</taxon>
        <taxon>Viridiplantae</taxon>
        <taxon>Streptophyta</taxon>
        <taxon>Embryophyta</taxon>
        <taxon>Tracheophyta</taxon>
        <taxon>Spermatophyta</taxon>
        <taxon>Magnoliopsida</taxon>
        <taxon>eudicotyledons</taxon>
        <taxon>Gunneridae</taxon>
        <taxon>Pentapetalae</taxon>
        <taxon>asterids</taxon>
        <taxon>campanulids</taxon>
        <taxon>Asterales</taxon>
        <taxon>Asteraceae</taxon>
        <taxon>Asteroideae</taxon>
        <taxon>Anthemideae</taxon>
        <taxon>Anthemidinae</taxon>
        <taxon>Tanacetum</taxon>
    </lineage>
</organism>
<keyword evidence="3" id="KW-1185">Reference proteome</keyword>
<feature type="compositionally biased region" description="Polar residues" evidence="1">
    <location>
        <begin position="119"/>
        <end position="136"/>
    </location>
</feature>
<gene>
    <name evidence="2" type="ORF">Tco_0774384</name>
</gene>
<reference evidence="2" key="1">
    <citation type="journal article" date="2022" name="Int. J. Mol. Sci.">
        <title>Draft Genome of Tanacetum Coccineum: Genomic Comparison of Closely Related Tanacetum-Family Plants.</title>
        <authorList>
            <person name="Yamashiro T."/>
            <person name="Shiraishi A."/>
            <person name="Nakayama K."/>
            <person name="Satake H."/>
        </authorList>
    </citation>
    <scope>NUCLEOTIDE SEQUENCE</scope>
</reference>
<reference evidence="2" key="2">
    <citation type="submission" date="2022-01" db="EMBL/GenBank/DDBJ databases">
        <authorList>
            <person name="Yamashiro T."/>
            <person name="Shiraishi A."/>
            <person name="Satake H."/>
            <person name="Nakayama K."/>
        </authorList>
    </citation>
    <scope>NUCLEOTIDE SEQUENCE</scope>
</reference>
<dbReference type="EMBL" id="BQNB010011529">
    <property type="protein sequence ID" value="GJS91748.1"/>
    <property type="molecule type" value="Genomic_DNA"/>
</dbReference>
<comment type="caution">
    <text evidence="2">The sequence shown here is derived from an EMBL/GenBank/DDBJ whole genome shotgun (WGS) entry which is preliminary data.</text>
</comment>
<evidence type="ECO:0000313" key="2">
    <source>
        <dbReference type="EMBL" id="GJS91748.1"/>
    </source>
</evidence>
<proteinExistence type="predicted"/>
<sequence length="184" mass="21440">MFINVDQLKKQLEKEEIQEKVSMAAFRVLKTQFQQFIDSRFSLDYDGQMTSKYFLKYTRIEEQFHDTLIQHMEFVKKSIDERAKESMTVGLMKDRYRQKMEMLIRVVKALDASMVVTESRGTISGKQDTSSRSGNDTEYDDANIRPSYDEEPMATVQSTTEHNVSANEQQHAEQHEFNNEGGVD</sequence>
<feature type="compositionally biased region" description="Polar residues" evidence="1">
    <location>
        <begin position="155"/>
        <end position="169"/>
    </location>
</feature>
<dbReference type="Proteomes" id="UP001151760">
    <property type="component" value="Unassembled WGS sequence"/>
</dbReference>
<accession>A0ABQ4ZSM4</accession>
<evidence type="ECO:0000313" key="3">
    <source>
        <dbReference type="Proteomes" id="UP001151760"/>
    </source>
</evidence>
<protein>
    <submittedName>
        <fullName evidence="2">Uncharacterized protein</fullName>
    </submittedName>
</protein>
<feature type="region of interest" description="Disordered" evidence="1">
    <location>
        <begin position="118"/>
        <end position="184"/>
    </location>
</feature>
<name>A0ABQ4ZSM4_9ASTR</name>